<keyword evidence="3" id="KW-1185">Reference proteome</keyword>
<name>A0AA38NYW5_9AGAR</name>
<evidence type="ECO:0000313" key="3">
    <source>
        <dbReference type="Proteomes" id="UP001163846"/>
    </source>
</evidence>
<dbReference type="Proteomes" id="UP001163846">
    <property type="component" value="Unassembled WGS sequence"/>
</dbReference>
<comment type="caution">
    <text evidence="2">The sequence shown here is derived from an EMBL/GenBank/DDBJ whole genome shotgun (WGS) entry which is preliminary data.</text>
</comment>
<feature type="chain" id="PRO_5041390973" description="GPI anchored protein" evidence="1">
    <location>
        <begin position="22"/>
        <end position="249"/>
    </location>
</feature>
<protein>
    <recommendedName>
        <fullName evidence="4">GPI anchored protein</fullName>
    </recommendedName>
</protein>
<dbReference type="AlphaFoldDB" id="A0AA38NYW5"/>
<gene>
    <name evidence="2" type="ORF">F5878DRAFT_633385</name>
</gene>
<reference evidence="2" key="1">
    <citation type="submission" date="2022-08" db="EMBL/GenBank/DDBJ databases">
        <authorList>
            <consortium name="DOE Joint Genome Institute"/>
            <person name="Min B."/>
            <person name="Riley R."/>
            <person name="Sierra-Patev S."/>
            <person name="Naranjo-Ortiz M."/>
            <person name="Looney B."/>
            <person name="Konkel Z."/>
            <person name="Slot J.C."/>
            <person name="Sakamoto Y."/>
            <person name="Steenwyk J.L."/>
            <person name="Rokas A."/>
            <person name="Carro J."/>
            <person name="Camarero S."/>
            <person name="Ferreira P."/>
            <person name="Molpeceres G."/>
            <person name="Ruiz-Duenas F.J."/>
            <person name="Serrano A."/>
            <person name="Henrissat B."/>
            <person name="Drula E."/>
            <person name="Hughes K.W."/>
            <person name="Mata J.L."/>
            <person name="Ishikawa N.K."/>
            <person name="Vargas-Isla R."/>
            <person name="Ushijima S."/>
            <person name="Smith C.A."/>
            <person name="Ahrendt S."/>
            <person name="Andreopoulos W."/>
            <person name="He G."/>
            <person name="Labutti K."/>
            <person name="Lipzen A."/>
            <person name="Ng V."/>
            <person name="Sandor L."/>
            <person name="Barry K."/>
            <person name="Martinez A.T."/>
            <person name="Xiao Y."/>
            <person name="Gibbons J.G."/>
            <person name="Terashima K."/>
            <person name="Hibbett D.S."/>
            <person name="Grigoriev I.V."/>
        </authorList>
    </citation>
    <scope>NUCLEOTIDE SEQUENCE</scope>
    <source>
        <strain evidence="2">TFB9207</strain>
    </source>
</reference>
<evidence type="ECO:0000313" key="2">
    <source>
        <dbReference type="EMBL" id="KAJ3833167.1"/>
    </source>
</evidence>
<feature type="signal peptide" evidence="1">
    <location>
        <begin position="1"/>
        <end position="21"/>
    </location>
</feature>
<sequence length="249" mass="25704">MSLLRNTLFHLLVLLGPDVWAYPQQTTTSSTQTVISTSTVTAILQTIDLDGYNLGGLTLSGFEQDFTTISVIGISTGTDSDGKGESETTYSREIIVSDAVLTVATDGSVVPETFAPGYISTDIETIVENASGYYIDNVDSFTSGTDVLSEGAYITCSFADSNAASAGCSESDYLRGPSTTTYRSLQYSASVGATTMTLPVQVVATTQVSSSSTSGGGGVSQSNGGIPHGIGRRSVFGMVSLICVGVGLV</sequence>
<proteinExistence type="predicted"/>
<accession>A0AA38NYW5</accession>
<keyword evidence="1" id="KW-0732">Signal</keyword>
<dbReference type="EMBL" id="MU806757">
    <property type="protein sequence ID" value="KAJ3833167.1"/>
    <property type="molecule type" value="Genomic_DNA"/>
</dbReference>
<evidence type="ECO:0008006" key="4">
    <source>
        <dbReference type="Google" id="ProtNLM"/>
    </source>
</evidence>
<evidence type="ECO:0000256" key="1">
    <source>
        <dbReference type="SAM" id="SignalP"/>
    </source>
</evidence>
<organism evidence="2 3">
    <name type="scientific">Lentinula raphanica</name>
    <dbReference type="NCBI Taxonomy" id="153919"/>
    <lineage>
        <taxon>Eukaryota</taxon>
        <taxon>Fungi</taxon>
        <taxon>Dikarya</taxon>
        <taxon>Basidiomycota</taxon>
        <taxon>Agaricomycotina</taxon>
        <taxon>Agaricomycetes</taxon>
        <taxon>Agaricomycetidae</taxon>
        <taxon>Agaricales</taxon>
        <taxon>Marasmiineae</taxon>
        <taxon>Omphalotaceae</taxon>
        <taxon>Lentinula</taxon>
    </lineage>
</organism>